<dbReference type="AlphaFoldDB" id="A0A1G2R4E5"/>
<dbReference type="Pfam" id="PF04085">
    <property type="entry name" value="MreC"/>
    <property type="match status" value="1"/>
</dbReference>
<feature type="coiled-coil region" evidence="6">
    <location>
        <begin position="62"/>
        <end position="89"/>
    </location>
</feature>
<evidence type="ECO:0000256" key="5">
    <source>
        <dbReference type="PIRNR" id="PIRNR038471"/>
    </source>
</evidence>
<name>A0A1G2R4E5_9BACT</name>
<protein>
    <recommendedName>
        <fullName evidence="2 5">Cell shape-determining protein MreC</fullName>
    </recommendedName>
    <alternativeName>
        <fullName evidence="4 5">Cell shape protein MreC</fullName>
    </alternativeName>
</protein>
<dbReference type="Gene3D" id="2.40.10.340">
    <property type="entry name" value="Rod shape-determining protein MreC, domain 1"/>
    <property type="match status" value="1"/>
</dbReference>
<dbReference type="InterPro" id="IPR055342">
    <property type="entry name" value="MreC_beta-barrel_core"/>
</dbReference>
<dbReference type="PANTHER" id="PTHR34138">
    <property type="entry name" value="CELL SHAPE-DETERMINING PROTEIN MREC"/>
    <property type="match status" value="1"/>
</dbReference>
<gene>
    <name evidence="8" type="ORF">A3C04_00355</name>
</gene>
<dbReference type="PIRSF" id="PIRSF038471">
    <property type="entry name" value="MreC"/>
    <property type="match status" value="1"/>
</dbReference>
<dbReference type="GO" id="GO:0005886">
    <property type="term" value="C:plasma membrane"/>
    <property type="evidence" value="ECO:0007669"/>
    <property type="project" value="TreeGrafter"/>
</dbReference>
<dbReference type="InterPro" id="IPR007221">
    <property type="entry name" value="MreC"/>
</dbReference>
<dbReference type="Proteomes" id="UP000178092">
    <property type="component" value="Unassembled WGS sequence"/>
</dbReference>
<sequence length="271" mass="29518">MKVFSAKGKVAILIFLLGGVFALNLISQEVRSVMYNLLSPMQEAVWKGSGGMQDFAIGLFHAGNLRSENEKLRDENLQLVQELVQLRVIAKENAELRSVLDAGLREEFSLLLAPIVGKLIGEDTILVRLPEGKEVKEGTAVITAGRVAVGKIVQVAGRIARVQLLSHDQVKTDVEIQKNSAQGVSSEHILTGVAKGQGRGALFLDLVPRDEMLEPDSILVTSNLGDVFPSSFLVGQIENIQKDDAAPFQQATIRSFFDLQDTQAVFLMTPL</sequence>
<accession>A0A1G2R4E5</accession>
<evidence type="ECO:0000256" key="2">
    <source>
        <dbReference type="ARBA" id="ARBA00013855"/>
    </source>
</evidence>
<evidence type="ECO:0000313" key="9">
    <source>
        <dbReference type="Proteomes" id="UP000178092"/>
    </source>
</evidence>
<comment type="function">
    <text evidence="5">Involved in formation and maintenance of cell shape.</text>
</comment>
<dbReference type="PANTHER" id="PTHR34138:SF1">
    <property type="entry name" value="CELL SHAPE-DETERMINING PROTEIN MREC"/>
    <property type="match status" value="1"/>
</dbReference>
<dbReference type="GO" id="GO:0008360">
    <property type="term" value="P:regulation of cell shape"/>
    <property type="evidence" value="ECO:0007669"/>
    <property type="project" value="UniProtKB-KW"/>
</dbReference>
<proteinExistence type="inferred from homology"/>
<dbReference type="InterPro" id="IPR042177">
    <property type="entry name" value="Cell/Rod_1"/>
</dbReference>
<keyword evidence="3 5" id="KW-0133">Cell shape</keyword>
<evidence type="ECO:0000256" key="4">
    <source>
        <dbReference type="ARBA" id="ARBA00032089"/>
    </source>
</evidence>
<feature type="domain" description="Rod shape-determining protein MreC beta-barrel core" evidence="7">
    <location>
        <begin position="124"/>
        <end position="268"/>
    </location>
</feature>
<evidence type="ECO:0000259" key="7">
    <source>
        <dbReference type="Pfam" id="PF04085"/>
    </source>
</evidence>
<reference evidence="8 9" key="1">
    <citation type="journal article" date="2016" name="Nat. Commun.">
        <title>Thousands of microbial genomes shed light on interconnected biogeochemical processes in an aquifer system.</title>
        <authorList>
            <person name="Anantharaman K."/>
            <person name="Brown C.T."/>
            <person name="Hug L.A."/>
            <person name="Sharon I."/>
            <person name="Castelle C.J."/>
            <person name="Probst A.J."/>
            <person name="Thomas B.C."/>
            <person name="Singh A."/>
            <person name="Wilkins M.J."/>
            <person name="Karaoz U."/>
            <person name="Brodie E.L."/>
            <person name="Williams K.H."/>
            <person name="Hubbard S.S."/>
            <person name="Banfield J.F."/>
        </authorList>
    </citation>
    <scope>NUCLEOTIDE SEQUENCE [LARGE SCALE GENOMIC DNA]</scope>
</reference>
<dbReference type="EMBL" id="MHTV01000005">
    <property type="protein sequence ID" value="OHA67725.1"/>
    <property type="molecule type" value="Genomic_DNA"/>
</dbReference>
<organism evidence="8 9">
    <name type="scientific">Candidatus Wildermuthbacteria bacterium RIFCSPHIGHO2_02_FULL_45_25</name>
    <dbReference type="NCBI Taxonomy" id="1802450"/>
    <lineage>
        <taxon>Bacteria</taxon>
        <taxon>Candidatus Wildermuthiibacteriota</taxon>
    </lineage>
</organism>
<comment type="caution">
    <text evidence="8">The sequence shown here is derived from an EMBL/GenBank/DDBJ whole genome shotgun (WGS) entry which is preliminary data.</text>
</comment>
<evidence type="ECO:0000256" key="1">
    <source>
        <dbReference type="ARBA" id="ARBA00009369"/>
    </source>
</evidence>
<comment type="similarity">
    <text evidence="1 5">Belongs to the MreC family.</text>
</comment>
<keyword evidence="6" id="KW-0175">Coiled coil</keyword>
<evidence type="ECO:0000313" key="8">
    <source>
        <dbReference type="EMBL" id="OHA67725.1"/>
    </source>
</evidence>
<dbReference type="InterPro" id="IPR042175">
    <property type="entry name" value="Cell/Rod_MreC_2"/>
</dbReference>
<evidence type="ECO:0000256" key="6">
    <source>
        <dbReference type="SAM" id="Coils"/>
    </source>
</evidence>
<evidence type="ECO:0000256" key="3">
    <source>
        <dbReference type="ARBA" id="ARBA00022960"/>
    </source>
</evidence>
<dbReference type="Gene3D" id="2.40.10.350">
    <property type="entry name" value="Rod shape-determining protein MreC, domain 2"/>
    <property type="match status" value="1"/>
</dbReference>